<dbReference type="OrthoDB" id="1913166at2759"/>
<dbReference type="PROSITE" id="PS50066">
    <property type="entry name" value="MADS_BOX_2"/>
    <property type="match status" value="1"/>
</dbReference>
<evidence type="ECO:0000313" key="8">
    <source>
        <dbReference type="Proteomes" id="UP000316621"/>
    </source>
</evidence>
<dbReference type="PANTHER" id="PTHR11945">
    <property type="entry name" value="MADS BOX PROTEIN"/>
    <property type="match status" value="1"/>
</dbReference>
<dbReference type="EMBL" id="CM010715">
    <property type="protein sequence ID" value="RZC44311.1"/>
    <property type="molecule type" value="Genomic_DNA"/>
</dbReference>
<gene>
    <name evidence="7" type="ORF">C5167_037256</name>
</gene>
<dbReference type="CDD" id="cd00120">
    <property type="entry name" value="MADS"/>
    <property type="match status" value="1"/>
</dbReference>
<evidence type="ECO:0000256" key="2">
    <source>
        <dbReference type="ARBA" id="ARBA00023015"/>
    </source>
</evidence>
<dbReference type="GO" id="GO:0046983">
    <property type="term" value="F:protein dimerization activity"/>
    <property type="evidence" value="ECO:0007669"/>
    <property type="project" value="InterPro"/>
</dbReference>
<dbReference type="AlphaFoldDB" id="A0A4Y7I9J7"/>
<keyword evidence="3" id="KW-0238">DNA-binding</keyword>
<keyword evidence="5" id="KW-0539">Nucleus</keyword>
<dbReference type="InterPro" id="IPR002100">
    <property type="entry name" value="TF_MADSbox"/>
</dbReference>
<feature type="domain" description="MADS-box" evidence="6">
    <location>
        <begin position="7"/>
        <end position="49"/>
    </location>
</feature>
<proteinExistence type="predicted"/>
<organism evidence="7 8">
    <name type="scientific">Papaver somniferum</name>
    <name type="common">Opium poppy</name>
    <dbReference type="NCBI Taxonomy" id="3469"/>
    <lineage>
        <taxon>Eukaryota</taxon>
        <taxon>Viridiplantae</taxon>
        <taxon>Streptophyta</taxon>
        <taxon>Embryophyta</taxon>
        <taxon>Tracheophyta</taxon>
        <taxon>Spermatophyta</taxon>
        <taxon>Magnoliopsida</taxon>
        <taxon>Ranunculales</taxon>
        <taxon>Papaveraceae</taxon>
        <taxon>Papaveroideae</taxon>
        <taxon>Papaver</taxon>
    </lineage>
</organism>
<evidence type="ECO:0000256" key="3">
    <source>
        <dbReference type="ARBA" id="ARBA00023125"/>
    </source>
</evidence>
<dbReference type="Proteomes" id="UP000316621">
    <property type="component" value="Chromosome 1"/>
</dbReference>
<keyword evidence="2" id="KW-0805">Transcription regulation</keyword>
<dbReference type="PANTHER" id="PTHR11945:SF776">
    <property type="entry name" value="AGAMOUS-LIKE 50-RELATED"/>
    <property type="match status" value="1"/>
</dbReference>
<protein>
    <recommendedName>
        <fullName evidence="6">MADS-box domain-containing protein</fullName>
    </recommendedName>
</protein>
<dbReference type="GO" id="GO:0000981">
    <property type="term" value="F:DNA-binding transcription factor activity, RNA polymerase II-specific"/>
    <property type="evidence" value="ECO:0007669"/>
    <property type="project" value="TreeGrafter"/>
</dbReference>
<accession>A0A4Y7I9J7</accession>
<dbReference type="PRINTS" id="PR00404">
    <property type="entry name" value="MADSDOMAIN"/>
</dbReference>
<reference evidence="7 8" key="1">
    <citation type="journal article" date="2018" name="Science">
        <title>The opium poppy genome and morphinan production.</title>
        <authorList>
            <person name="Guo L."/>
            <person name="Winzer T."/>
            <person name="Yang X."/>
            <person name="Li Y."/>
            <person name="Ning Z."/>
            <person name="He Z."/>
            <person name="Teodor R."/>
            <person name="Lu Y."/>
            <person name="Bowser T.A."/>
            <person name="Graham I.A."/>
            <person name="Ye K."/>
        </authorList>
    </citation>
    <scope>NUCLEOTIDE SEQUENCE [LARGE SCALE GENOMIC DNA]</scope>
    <source>
        <strain evidence="8">cv. HN1</strain>
        <tissue evidence="7">Leaves</tissue>
    </source>
</reference>
<comment type="subcellular location">
    <subcellularLocation>
        <location evidence="1">Nucleus</location>
    </subcellularLocation>
</comment>
<dbReference type="STRING" id="3469.A0A4Y7I9J7"/>
<keyword evidence="4" id="KW-0804">Transcription</keyword>
<name>A0A4Y7I9J7_PAPSO</name>
<sequence>MARKPSMGKKYIQIKRIRNEKARQIAFSKRKGGVFKKAHELGTVCGDSVIDHYLSGDTLDRTPTPPVMPHREARILELNREYSEELERLETEKKRGPAVGKITEANKSKRWWEWDYIDDSGEEELEILCGALDVLKLKIAEDVDKLWFTTTHISSLPHFGYGVGFGLDKGNALY</sequence>
<evidence type="ECO:0000256" key="4">
    <source>
        <dbReference type="ARBA" id="ARBA00023163"/>
    </source>
</evidence>
<dbReference type="GO" id="GO:0005634">
    <property type="term" value="C:nucleus"/>
    <property type="evidence" value="ECO:0007669"/>
    <property type="project" value="UniProtKB-SubCell"/>
</dbReference>
<evidence type="ECO:0000256" key="1">
    <source>
        <dbReference type="ARBA" id="ARBA00004123"/>
    </source>
</evidence>
<dbReference type="SUPFAM" id="SSF55455">
    <property type="entry name" value="SRF-like"/>
    <property type="match status" value="1"/>
</dbReference>
<dbReference type="GO" id="GO:0000978">
    <property type="term" value="F:RNA polymerase II cis-regulatory region sequence-specific DNA binding"/>
    <property type="evidence" value="ECO:0007669"/>
    <property type="project" value="TreeGrafter"/>
</dbReference>
<dbReference type="Gene3D" id="3.40.1810.10">
    <property type="entry name" value="Transcription factor, MADS-box"/>
    <property type="match status" value="1"/>
</dbReference>
<dbReference type="SMART" id="SM00432">
    <property type="entry name" value="MADS"/>
    <property type="match status" value="1"/>
</dbReference>
<dbReference type="Pfam" id="PF00319">
    <property type="entry name" value="SRF-TF"/>
    <property type="match status" value="1"/>
</dbReference>
<evidence type="ECO:0000256" key="5">
    <source>
        <dbReference type="ARBA" id="ARBA00023242"/>
    </source>
</evidence>
<dbReference type="Gramene" id="RZC44311">
    <property type="protein sequence ID" value="RZC44311"/>
    <property type="gene ID" value="C5167_037256"/>
</dbReference>
<evidence type="ECO:0000259" key="6">
    <source>
        <dbReference type="PROSITE" id="PS50066"/>
    </source>
</evidence>
<dbReference type="InterPro" id="IPR036879">
    <property type="entry name" value="TF_MADSbox_sf"/>
</dbReference>
<keyword evidence="8" id="KW-1185">Reference proteome</keyword>
<evidence type="ECO:0000313" key="7">
    <source>
        <dbReference type="EMBL" id="RZC44311.1"/>
    </source>
</evidence>